<proteinExistence type="predicted"/>
<dbReference type="SMART" id="SM00855">
    <property type="entry name" value="PGAM"/>
    <property type="match status" value="1"/>
</dbReference>
<dbReference type="PANTHER" id="PTHR47623">
    <property type="entry name" value="OS09G0287300 PROTEIN"/>
    <property type="match status" value="1"/>
</dbReference>
<dbReference type="AlphaFoldDB" id="A0AAX2AGR1"/>
<sequence>MKKLYLIRHAKSSWKNLTLEDFDRPLNKRGKKNAPFMGNLLKQLEIKPDLIIASPSYRTRITAELIALEINYDKHKIEYYENLYEASLEDIEEAIKYLEDKYETIFLVGHNPSLNQFSEKFASFKDNIPTCGIIELSFNCQNWQKISPSNCKLISFEYPKKYK</sequence>
<evidence type="ECO:0000256" key="1">
    <source>
        <dbReference type="PIRSR" id="PIRSR613078-2"/>
    </source>
</evidence>
<feature type="binding site" evidence="1">
    <location>
        <position position="58"/>
    </location>
    <ligand>
        <name>substrate</name>
    </ligand>
</feature>
<name>A0AAX2AGR1_9BACT</name>
<dbReference type="RefSeq" id="WP_114842457.1">
    <property type="nucleotide sequence ID" value="NZ_CP031219.1"/>
</dbReference>
<dbReference type="InterPro" id="IPR013078">
    <property type="entry name" value="His_Pase_superF_clade-1"/>
</dbReference>
<dbReference type="EMBL" id="NXID01000013">
    <property type="protein sequence ID" value="RXK16187.1"/>
    <property type="molecule type" value="Genomic_DNA"/>
</dbReference>
<reference evidence="2 3" key="1">
    <citation type="submission" date="2017-09" db="EMBL/GenBank/DDBJ databases">
        <title>Genomics of the genus Arcobacter.</title>
        <authorList>
            <person name="Perez-Cataluna A."/>
            <person name="Figueras M.J."/>
            <person name="Salas-Masso N."/>
        </authorList>
    </citation>
    <scope>NUCLEOTIDE SEQUENCE [LARGE SCALE GENOMIC DNA]</scope>
    <source>
        <strain evidence="2 3">CECT 7386</strain>
    </source>
</reference>
<organism evidence="2 3">
    <name type="scientific">Malaciobacter mytili LMG 24559</name>
    <dbReference type="NCBI Taxonomy" id="1032238"/>
    <lineage>
        <taxon>Bacteria</taxon>
        <taxon>Pseudomonadati</taxon>
        <taxon>Campylobacterota</taxon>
        <taxon>Epsilonproteobacteria</taxon>
        <taxon>Campylobacterales</taxon>
        <taxon>Arcobacteraceae</taxon>
        <taxon>Malaciobacter</taxon>
    </lineage>
</organism>
<dbReference type="KEGG" id="amyt:AMYT_2076"/>
<protein>
    <submittedName>
        <fullName evidence="2">Phosphohistidine phosphatase</fullName>
    </submittedName>
</protein>
<evidence type="ECO:0000313" key="3">
    <source>
        <dbReference type="Proteomes" id="UP000290092"/>
    </source>
</evidence>
<dbReference type="SUPFAM" id="SSF53254">
    <property type="entry name" value="Phosphoglycerate mutase-like"/>
    <property type="match status" value="1"/>
</dbReference>
<dbReference type="CDD" id="cd07067">
    <property type="entry name" value="HP_PGM_like"/>
    <property type="match status" value="1"/>
</dbReference>
<accession>A0AAX2AGR1</accession>
<gene>
    <name evidence="2" type="ORF">CP985_04875</name>
</gene>
<dbReference type="Gene3D" id="3.40.50.1240">
    <property type="entry name" value="Phosphoglycerate mutase-like"/>
    <property type="match status" value="1"/>
</dbReference>
<dbReference type="PANTHER" id="PTHR47623:SF1">
    <property type="entry name" value="OS09G0287300 PROTEIN"/>
    <property type="match status" value="1"/>
</dbReference>
<dbReference type="Pfam" id="PF00300">
    <property type="entry name" value="His_Phos_1"/>
    <property type="match status" value="1"/>
</dbReference>
<comment type="caution">
    <text evidence="2">The sequence shown here is derived from an EMBL/GenBank/DDBJ whole genome shotgun (WGS) entry which is preliminary data.</text>
</comment>
<evidence type="ECO:0000313" key="2">
    <source>
        <dbReference type="EMBL" id="RXK16187.1"/>
    </source>
</evidence>
<keyword evidence="3" id="KW-1185">Reference proteome</keyword>
<dbReference type="InterPro" id="IPR029033">
    <property type="entry name" value="His_PPase_superfam"/>
</dbReference>
<dbReference type="Proteomes" id="UP000290092">
    <property type="component" value="Unassembled WGS sequence"/>
</dbReference>